<feature type="region of interest" description="Disordered" evidence="8">
    <location>
        <begin position="1308"/>
        <end position="1342"/>
    </location>
</feature>
<dbReference type="GO" id="GO:0005634">
    <property type="term" value="C:nucleus"/>
    <property type="evidence" value="ECO:0007669"/>
    <property type="project" value="UniProtKB-SubCell"/>
</dbReference>
<feature type="region of interest" description="Disordered" evidence="8">
    <location>
        <begin position="854"/>
        <end position="883"/>
    </location>
</feature>
<keyword evidence="5" id="KW-0347">Helicase</keyword>
<dbReference type="InterPro" id="IPR014001">
    <property type="entry name" value="Helicase_ATP-bd"/>
</dbReference>
<evidence type="ECO:0000313" key="11">
    <source>
        <dbReference type="Ensembl" id="ENSELUP00000093981.1"/>
    </source>
</evidence>
<evidence type="ECO:0000256" key="4">
    <source>
        <dbReference type="ARBA" id="ARBA00022801"/>
    </source>
</evidence>
<feature type="region of interest" description="Disordered" evidence="8">
    <location>
        <begin position="1532"/>
        <end position="1552"/>
    </location>
</feature>
<feature type="region of interest" description="Disordered" evidence="8">
    <location>
        <begin position="1365"/>
        <end position="1401"/>
    </location>
</feature>
<evidence type="ECO:0000256" key="6">
    <source>
        <dbReference type="ARBA" id="ARBA00022840"/>
    </source>
</evidence>
<sequence>MSGVNQMTLFQTWGASVPQKVSQAKHLKTSAGRRKTTPNSSNTAPAVKTSKPGNGTLTDPASRNSLWGEFGQGSIANVRDLEATADGDDDDDLMVVAVYEAERSLQIDGNFGKHTSLIESTTTTTSNSITQTSSSGTTNYNDFPGLDSSSAKIWIYPTNYPIRNYQLKISEAALFQNTLVCLPTGLGKTFIAAVVMYNFYRWYPSGKIVFMAPTKPLVAQQIEACYNVMGIPQGHMAELTGSTQAAQRQVLWRSRRIFFLTPQVLVNDLSRDACPALQVKCVVIDEAHKALGNHAYCQVVRQLGSQTQQFRILALSATPGGDTKSVQQVISNLLISHIELRSEESPDIQAHSHQRSLEKVVVPLGESLARHQALYLQVLERFTGRLIQNRAMSHRDLRSLTKYQLILAREQFRKNPPGHLTAAQLGALEGDFALCISLYHGYELLLQMGLRSLFQFVRGIMNGDKEMSRARSELQRNATFMNLYLEMETTFEKPKACLLLPGPSEPFVYSHPKLQKLEEVVVGHFRTWSENAGSGTPLFRTRVMIFSSFRESVQEIAAMLNRHLPLIKVMSFMGQASAGKGVKGFTQKEQLEVVRSFREGGFNTLVSTCVGEEGLDIGEVDLIVCFDAQKSPIRLVQRMGRTGRKRRGRIVVILAEGREERTYNQSQSNKRSVYRSIVGNSHSFKMYPLSPRMLPDEVRPALHRMHITCGRYAPQESGGERCVAGRRSHSSESEKDDGFLSPSEHAHWEATMKLTEDEPRPTLRRSRFLSLQEASPPPEGPLSTGPTRELSLWEWRHWQNQPFPIHRVDHSSRCHHFTQVMGLIDGMCQEEGESKYELELLPHLNQADVVDTVEAQQEKPAKGKKRRVGKTRTASLSDKPKTSCHSSAYIDRVEFHEDVQRESVSQKDTTLASPWTLMNNIVPSECHTVVTCDLRENQRPEGLWPLLSSGEKPIVDMDLDMPPHDESGRSEVQSPTEEEQCPVSKPARCRDAAEQTHLNPLSSTAELGPGSEEDSELESLFYLPKWDAAARTLQPLRRSAEGIRAILANVTELLSRSPPSLHFDLDRSVYDFGPGAATSTTIKERSLTLSPGSPREPLEKPLDEPQTFKVNFSLEVEEDSADPSSQTANVDLKLVFPDGRTHPVPQEPTPRQCSPVSLLALQAPADCSAGSGGAVRSPSWDEVFEDDVSDGDKMRADDDVDNADDFEWPCPAAHPQASLDESLDLFEDDEAFLQVTIPDGRTPENIGIRSPSPRKTTGSNESVTETNMLDPNHLSPVVQRESSPELKESFDCSQDFFSINFDLGWEEDEEAGPAAGPGGPSPPSSKKQETPHSSQATAFNDISSSTPSFSFRKIVSTPHALRRHNSGARHFLDEEAELSDEEGEASSDEEDGEEQNRSLEGFVVNNTLCSQGLNDSEMRGVYLKSVRSPAVTRNFKMVYKQNHNMDIFSQVPEQDETYGEDSFVVYGSEEELSAEEEEEVTMEPLREDSFVDGRRQYQTRRRALNAVDKRHAADSNPKPVGKTKRLRIVRLAGSSSEEEGAEESGERPKTEVVAALSSSASCVKGSREEQREERCRQRLHQQALLSEELDFEPSESLLSPREHPQVKYRPDTQASSVVQVAAACKPPASSPGLVSVLVDSRCITACVDVVSSLRQRHAVTAHVCSLDGCDFVVSNRMAVERQNQSELAGSQNRKRLVERVTNLQGLFERICLIIEKDRTKPGEVSRPSQRTRYYDSTLASLVRAGVRLLVSGGPEESAALLAELARLEQRKGQAISVPLEVKGHRQQALAFYRTLPCVSYVSALNMAQSFRSVSHLVNSSVEALQKGACVSHPRAEEIYRSLRYSCDTTLMNTSTARKNDI</sequence>
<dbReference type="InterPro" id="IPR011545">
    <property type="entry name" value="DEAD/DEAH_box_helicase_dom"/>
</dbReference>
<dbReference type="InterPro" id="IPR010994">
    <property type="entry name" value="RuvA_2-like"/>
</dbReference>
<dbReference type="Gene3D" id="1.20.1320.20">
    <property type="entry name" value="hef helicase domain"/>
    <property type="match status" value="1"/>
</dbReference>
<dbReference type="InterPro" id="IPR001650">
    <property type="entry name" value="Helicase_C-like"/>
</dbReference>
<gene>
    <name evidence="11" type="primary">FANCM</name>
</gene>
<dbReference type="InterPro" id="IPR039686">
    <property type="entry name" value="FANCM/Mph1-like_ID"/>
</dbReference>
<feature type="region of interest" description="Disordered" evidence="8">
    <location>
        <begin position="942"/>
        <end position="1013"/>
    </location>
</feature>
<evidence type="ECO:0000256" key="5">
    <source>
        <dbReference type="ARBA" id="ARBA00022806"/>
    </source>
</evidence>
<dbReference type="InterPro" id="IPR006166">
    <property type="entry name" value="ERCC4_domain"/>
</dbReference>
<dbReference type="Pfam" id="PF16783">
    <property type="entry name" value="FANCM-MHF_bd"/>
    <property type="match status" value="1"/>
</dbReference>
<feature type="compositionally biased region" description="Polar residues" evidence="8">
    <location>
        <begin position="1253"/>
        <end position="1269"/>
    </location>
</feature>
<feature type="region of interest" description="Disordered" evidence="8">
    <location>
        <begin position="20"/>
        <end position="68"/>
    </location>
</feature>
<dbReference type="InterPro" id="IPR027417">
    <property type="entry name" value="P-loop_NTPase"/>
</dbReference>
<dbReference type="GO" id="GO:0009378">
    <property type="term" value="F:four-way junction helicase activity"/>
    <property type="evidence" value="ECO:0007669"/>
    <property type="project" value="TreeGrafter"/>
</dbReference>
<feature type="domain" description="Helicase ATP-binding" evidence="9">
    <location>
        <begin position="169"/>
        <end position="337"/>
    </location>
</feature>
<dbReference type="SMART" id="SM00487">
    <property type="entry name" value="DEXDc"/>
    <property type="match status" value="1"/>
</dbReference>
<dbReference type="CDD" id="cd12091">
    <property type="entry name" value="FANCM_ID"/>
    <property type="match status" value="1"/>
</dbReference>
<dbReference type="PROSITE" id="PS51192">
    <property type="entry name" value="HELICASE_ATP_BIND_1"/>
    <property type="match status" value="1"/>
</dbReference>
<dbReference type="GO" id="GO:0004518">
    <property type="term" value="F:nuclease activity"/>
    <property type="evidence" value="ECO:0007669"/>
    <property type="project" value="InterPro"/>
</dbReference>
<dbReference type="FunFam" id="3.40.50.300:FF:000861">
    <property type="entry name" value="Fanconi anemia, complementation group M"/>
    <property type="match status" value="1"/>
</dbReference>
<dbReference type="PANTHER" id="PTHR14025:SF20">
    <property type="entry name" value="FANCONI ANEMIA GROUP M PROTEIN"/>
    <property type="match status" value="1"/>
</dbReference>
<keyword evidence="6" id="KW-0067">ATP-binding</keyword>
<feature type="compositionally biased region" description="Basic residues" evidence="8">
    <location>
        <begin position="23"/>
        <end position="36"/>
    </location>
</feature>
<dbReference type="Gene3D" id="3.40.50.300">
    <property type="entry name" value="P-loop containing nucleotide triphosphate hydrolases"/>
    <property type="match status" value="2"/>
</dbReference>
<feature type="domain" description="Helicase C-terminal" evidence="10">
    <location>
        <begin position="513"/>
        <end position="692"/>
    </location>
</feature>
<dbReference type="PROSITE" id="PS51194">
    <property type="entry name" value="HELICASE_CTER"/>
    <property type="match status" value="1"/>
</dbReference>
<evidence type="ECO:0000256" key="3">
    <source>
        <dbReference type="ARBA" id="ARBA00022741"/>
    </source>
</evidence>
<reference evidence="11" key="2">
    <citation type="submission" date="2025-08" db="UniProtKB">
        <authorList>
            <consortium name="Ensembl"/>
        </authorList>
    </citation>
    <scope>IDENTIFICATION</scope>
</reference>
<feature type="compositionally biased region" description="Acidic residues" evidence="8">
    <location>
        <begin position="1374"/>
        <end position="1393"/>
    </location>
</feature>
<dbReference type="InterPro" id="IPR031879">
    <property type="entry name" value="FANCM-MHF-bd"/>
</dbReference>
<dbReference type="Ensembl" id="ENSELUT00000104229.1">
    <property type="protein sequence ID" value="ENSELUP00000093981.1"/>
    <property type="gene ID" value="ENSELUG00000015761.3"/>
</dbReference>
<evidence type="ECO:0008006" key="13">
    <source>
        <dbReference type="Google" id="ProtNLM"/>
    </source>
</evidence>
<protein>
    <recommendedName>
        <fullName evidence="13">FA complementation group M</fullName>
    </recommendedName>
</protein>
<dbReference type="GO" id="GO:0045003">
    <property type="term" value="P:double-strand break repair via synthesis-dependent strand annealing"/>
    <property type="evidence" value="ECO:0007669"/>
    <property type="project" value="TreeGrafter"/>
</dbReference>
<dbReference type="GO" id="GO:0000400">
    <property type="term" value="F:four-way junction DNA binding"/>
    <property type="evidence" value="ECO:0007669"/>
    <property type="project" value="TreeGrafter"/>
</dbReference>
<evidence type="ECO:0000256" key="7">
    <source>
        <dbReference type="ARBA" id="ARBA00023242"/>
    </source>
</evidence>
<evidence type="ECO:0000259" key="10">
    <source>
        <dbReference type="PROSITE" id="PS51194"/>
    </source>
</evidence>
<dbReference type="SMART" id="SM00891">
    <property type="entry name" value="ERCC4"/>
    <property type="match status" value="1"/>
</dbReference>
<dbReference type="GO" id="GO:0005524">
    <property type="term" value="F:ATP binding"/>
    <property type="evidence" value="ECO:0007669"/>
    <property type="project" value="UniProtKB-KW"/>
</dbReference>
<organism evidence="11 12">
    <name type="scientific">Esox lucius</name>
    <name type="common">Northern pike</name>
    <dbReference type="NCBI Taxonomy" id="8010"/>
    <lineage>
        <taxon>Eukaryota</taxon>
        <taxon>Metazoa</taxon>
        <taxon>Chordata</taxon>
        <taxon>Craniata</taxon>
        <taxon>Vertebrata</taxon>
        <taxon>Euteleostomi</taxon>
        <taxon>Actinopterygii</taxon>
        <taxon>Neopterygii</taxon>
        <taxon>Teleostei</taxon>
        <taxon>Protacanthopterygii</taxon>
        <taxon>Esociformes</taxon>
        <taxon>Esocidae</taxon>
        <taxon>Esox</taxon>
    </lineage>
</organism>
<comment type="similarity">
    <text evidence="2">Belongs to the DEAD box helicase family. DEAH subfamily. FANCM sub-subfamily.</text>
</comment>
<dbReference type="InterPro" id="IPR011335">
    <property type="entry name" value="Restrct_endonuc-II-like"/>
</dbReference>
<dbReference type="Gene3D" id="1.10.150.20">
    <property type="entry name" value="5' to 3' exonuclease, C-terminal subdomain"/>
    <property type="match status" value="1"/>
</dbReference>
<evidence type="ECO:0000259" key="9">
    <source>
        <dbReference type="PROSITE" id="PS51192"/>
    </source>
</evidence>
<dbReference type="Pfam" id="PF00270">
    <property type="entry name" value="DEAD"/>
    <property type="match status" value="1"/>
</dbReference>
<keyword evidence="7" id="KW-0539">Nucleus</keyword>
<feature type="region of interest" description="Disordered" evidence="8">
    <location>
        <begin position="1239"/>
        <end position="1289"/>
    </location>
</feature>
<dbReference type="SMART" id="SM00490">
    <property type="entry name" value="HELICc"/>
    <property type="match status" value="1"/>
</dbReference>
<dbReference type="Pfam" id="PF00271">
    <property type="entry name" value="Helicase_C"/>
    <property type="match status" value="1"/>
</dbReference>
<evidence type="ECO:0000313" key="12">
    <source>
        <dbReference type="Proteomes" id="UP000265140"/>
    </source>
</evidence>
<dbReference type="GO" id="GO:0043138">
    <property type="term" value="F:3'-5' DNA helicase activity"/>
    <property type="evidence" value="ECO:0007669"/>
    <property type="project" value="InterPro"/>
</dbReference>
<evidence type="ECO:0000256" key="2">
    <source>
        <dbReference type="ARBA" id="ARBA00009889"/>
    </source>
</evidence>
<dbReference type="PANTHER" id="PTHR14025">
    <property type="entry name" value="FANCONI ANEMIA GROUP M FANCM FAMILY MEMBER"/>
    <property type="match status" value="1"/>
</dbReference>
<dbReference type="Pfam" id="PF02732">
    <property type="entry name" value="ERCC4"/>
    <property type="match status" value="1"/>
</dbReference>
<keyword evidence="12" id="KW-1185">Reference proteome</keyword>
<feature type="compositionally biased region" description="Polar residues" evidence="8">
    <location>
        <begin position="1331"/>
        <end position="1342"/>
    </location>
</feature>
<keyword evidence="3" id="KW-0547">Nucleotide-binding</keyword>
<feature type="compositionally biased region" description="Polar residues" evidence="8">
    <location>
        <begin position="51"/>
        <end position="65"/>
    </location>
</feature>
<feature type="region of interest" description="Disordered" evidence="8">
    <location>
        <begin position="714"/>
        <end position="744"/>
    </location>
</feature>
<dbReference type="Gene3D" id="3.40.50.10130">
    <property type="match status" value="1"/>
</dbReference>
<name>A0AAY5KZ09_ESOLU</name>
<dbReference type="SUPFAM" id="SSF47781">
    <property type="entry name" value="RuvA domain 2-like"/>
    <property type="match status" value="1"/>
</dbReference>
<feature type="compositionally biased region" description="Polar residues" evidence="8">
    <location>
        <begin position="996"/>
        <end position="1005"/>
    </location>
</feature>
<evidence type="ECO:0000256" key="8">
    <source>
        <dbReference type="SAM" id="MobiDB-lite"/>
    </source>
</evidence>
<proteinExistence type="inferred from homology"/>
<evidence type="ECO:0000256" key="1">
    <source>
        <dbReference type="ARBA" id="ARBA00004123"/>
    </source>
</evidence>
<dbReference type="CDD" id="cd18033">
    <property type="entry name" value="DEXDc_FANCM"/>
    <property type="match status" value="1"/>
</dbReference>
<dbReference type="GeneTree" id="ENSGT00940000156480"/>
<accession>A0AAY5KZ09</accession>
<comment type="subcellular location">
    <subcellularLocation>
        <location evidence="1">Nucleus</location>
    </subcellularLocation>
</comment>
<dbReference type="InterPro" id="IPR044749">
    <property type="entry name" value="FANCM_DEXDc"/>
</dbReference>
<feature type="compositionally biased region" description="Basic and acidic residues" evidence="8">
    <location>
        <begin position="729"/>
        <end position="744"/>
    </location>
</feature>
<feature type="region of interest" description="Disordered" evidence="8">
    <location>
        <begin position="1085"/>
        <end position="1105"/>
    </location>
</feature>
<dbReference type="GO" id="GO:0036297">
    <property type="term" value="P:interstrand cross-link repair"/>
    <property type="evidence" value="ECO:0007669"/>
    <property type="project" value="TreeGrafter"/>
</dbReference>
<keyword evidence="4" id="KW-0378">Hydrolase</keyword>
<dbReference type="SUPFAM" id="SSF52540">
    <property type="entry name" value="P-loop containing nucleoside triphosphate hydrolases"/>
    <property type="match status" value="1"/>
</dbReference>
<reference evidence="11 12" key="1">
    <citation type="submission" date="2020-02" db="EMBL/GenBank/DDBJ databases">
        <title>Esox lucius (northern pike) genome, fEsoLuc1, primary haplotype.</title>
        <authorList>
            <person name="Myers G."/>
            <person name="Karagic N."/>
            <person name="Meyer A."/>
            <person name="Pippel M."/>
            <person name="Reichard M."/>
            <person name="Winkler S."/>
            <person name="Tracey A."/>
            <person name="Sims Y."/>
            <person name="Howe K."/>
            <person name="Rhie A."/>
            <person name="Formenti G."/>
            <person name="Durbin R."/>
            <person name="Fedrigo O."/>
            <person name="Jarvis E.D."/>
        </authorList>
    </citation>
    <scope>NUCLEOTIDE SEQUENCE [LARGE SCALE GENOMIC DNA]</scope>
</reference>
<dbReference type="SUPFAM" id="SSF52980">
    <property type="entry name" value="Restriction endonuclease-like"/>
    <property type="match status" value="1"/>
</dbReference>
<dbReference type="GO" id="GO:0016787">
    <property type="term" value="F:hydrolase activity"/>
    <property type="evidence" value="ECO:0007669"/>
    <property type="project" value="UniProtKB-KW"/>
</dbReference>
<reference evidence="11" key="3">
    <citation type="submission" date="2025-09" db="UniProtKB">
        <authorList>
            <consortium name="Ensembl"/>
        </authorList>
    </citation>
    <scope>IDENTIFICATION</scope>
</reference>
<dbReference type="Proteomes" id="UP000265140">
    <property type="component" value="Chromosome 15"/>
</dbReference>